<sequence>MTTGPLSTPPSEARNHPINPWWVDAVIYQVYPRSFADADGDGMGDLAGVTAQLPYLEELGVDAIWLSPFYVSPQRDGGYDVADYRDVDPLFGRLEDAERLLDAAHAAGLRVIVDLVPNHTSSAHPWFVEALSADPNTEAGRAVRDRYMFRPGTGADGAEAPNNWQSTFGGPAWTRSTNPDGTPGDWYLHLFDSSQPDLNWDNAEVRGEFEDILRFWLDRGVDGFRVDVAHGLVKAEGLPDHHARPGMVTDAEPLAAAGDADAGEDVAGHRESNPQDHAHPVPYHDQEGVHEIYRSWNAVLAEYDHDPVLVAEAWVSPLERLFRYVRPGEMHQAFNFTFLLAGWDAVRMSDAITVSVQEAEKVGAPNTWVLSNHDTVRHASRFGLADPTRYPNGLGAEDEQPDEALGWKRGRAAAMIELGLPGSAYIYQGDELGLPEHTTLDDSLRQDPTFVRTEGAEKGRDGCRVPMPWRADAPGFGFAVGHHVNTGPSPVNPNTPATPGHDAGAAPLTAAAPWLPQPESYGTYAADRQVDVVGSTFELYRQLLGVRGELDLGTGAFAWSRFHSPELGVLAFTVATGGGQGGYDLDSGDHIPEKVALVMANMGQTAVEVPEEYAAAIFSHDEAMQDGQLMPDSAAWFLRR</sequence>
<gene>
    <name evidence="4" type="ORF">C8E99_2505</name>
</gene>
<evidence type="ECO:0000259" key="3">
    <source>
        <dbReference type="SMART" id="SM00642"/>
    </source>
</evidence>
<protein>
    <submittedName>
        <fullName evidence="4">Alpha-glucosidase</fullName>
    </submittedName>
</protein>
<dbReference type="GO" id="GO:0004556">
    <property type="term" value="F:alpha-amylase activity"/>
    <property type="evidence" value="ECO:0007669"/>
    <property type="project" value="TreeGrafter"/>
</dbReference>
<name>A0A3D9LFN9_9MICC</name>
<dbReference type="AlphaFoldDB" id="A0A3D9LFN9"/>
<proteinExistence type="inferred from homology"/>
<dbReference type="InterPro" id="IPR006047">
    <property type="entry name" value="GH13_cat_dom"/>
</dbReference>
<dbReference type="EMBL" id="QREH01000001">
    <property type="protein sequence ID" value="REE04660.1"/>
    <property type="molecule type" value="Genomic_DNA"/>
</dbReference>
<organism evidence="4 5">
    <name type="scientific">Citricoccus muralis</name>
    <dbReference type="NCBI Taxonomy" id="169134"/>
    <lineage>
        <taxon>Bacteria</taxon>
        <taxon>Bacillati</taxon>
        <taxon>Actinomycetota</taxon>
        <taxon>Actinomycetes</taxon>
        <taxon>Micrococcales</taxon>
        <taxon>Micrococcaceae</taxon>
        <taxon>Citricoccus</taxon>
    </lineage>
</organism>
<dbReference type="Proteomes" id="UP000256727">
    <property type="component" value="Unassembled WGS sequence"/>
</dbReference>
<feature type="compositionally biased region" description="Polar residues" evidence="2">
    <location>
        <begin position="486"/>
        <end position="497"/>
    </location>
</feature>
<evidence type="ECO:0000256" key="1">
    <source>
        <dbReference type="ARBA" id="ARBA00008061"/>
    </source>
</evidence>
<dbReference type="InterPro" id="IPR017853">
    <property type="entry name" value="GH"/>
</dbReference>
<evidence type="ECO:0000256" key="2">
    <source>
        <dbReference type="SAM" id="MobiDB-lite"/>
    </source>
</evidence>
<feature type="domain" description="Glycosyl hydrolase family 13 catalytic" evidence="3">
    <location>
        <begin position="29"/>
        <end position="464"/>
    </location>
</feature>
<dbReference type="OrthoDB" id="9043248at2"/>
<dbReference type="Gene3D" id="3.20.20.80">
    <property type="entry name" value="Glycosidases"/>
    <property type="match status" value="1"/>
</dbReference>
<keyword evidence="5" id="KW-1185">Reference proteome</keyword>
<dbReference type="PANTHER" id="PTHR10357">
    <property type="entry name" value="ALPHA-AMYLASE FAMILY MEMBER"/>
    <property type="match status" value="1"/>
</dbReference>
<dbReference type="SMART" id="SM00642">
    <property type="entry name" value="Aamy"/>
    <property type="match status" value="1"/>
</dbReference>
<dbReference type="SUPFAM" id="SSF51445">
    <property type="entry name" value="(Trans)glycosidases"/>
    <property type="match status" value="1"/>
</dbReference>
<evidence type="ECO:0000313" key="4">
    <source>
        <dbReference type="EMBL" id="REE04660.1"/>
    </source>
</evidence>
<reference evidence="4 5" key="1">
    <citation type="submission" date="2018-07" db="EMBL/GenBank/DDBJ databases">
        <title>Sequencing the genomes of 1000 actinobacteria strains.</title>
        <authorList>
            <person name="Klenk H.-P."/>
        </authorList>
    </citation>
    <scope>NUCLEOTIDE SEQUENCE [LARGE SCALE GENOMIC DNA]</scope>
    <source>
        <strain evidence="4 5">DSM 14442</strain>
    </source>
</reference>
<feature type="region of interest" description="Disordered" evidence="2">
    <location>
        <begin position="486"/>
        <end position="506"/>
    </location>
</feature>
<dbReference type="PANTHER" id="PTHR10357:SF179">
    <property type="entry name" value="NEUTRAL AND BASIC AMINO ACID TRANSPORT PROTEIN RBAT"/>
    <property type="match status" value="1"/>
</dbReference>
<dbReference type="CDD" id="cd11332">
    <property type="entry name" value="AmyAc_OligoGlu_TS"/>
    <property type="match status" value="1"/>
</dbReference>
<dbReference type="Gene3D" id="3.90.400.10">
    <property type="entry name" value="Oligo-1,6-glucosidase, Domain 2"/>
    <property type="match status" value="1"/>
</dbReference>
<dbReference type="RefSeq" id="WP_115932550.1">
    <property type="nucleotide sequence ID" value="NZ_QREH01000001.1"/>
</dbReference>
<dbReference type="GO" id="GO:0009313">
    <property type="term" value="P:oligosaccharide catabolic process"/>
    <property type="evidence" value="ECO:0007669"/>
    <property type="project" value="TreeGrafter"/>
</dbReference>
<evidence type="ECO:0000313" key="5">
    <source>
        <dbReference type="Proteomes" id="UP000256727"/>
    </source>
</evidence>
<comment type="caution">
    <text evidence="4">The sequence shown here is derived from an EMBL/GenBank/DDBJ whole genome shotgun (WGS) entry which is preliminary data.</text>
</comment>
<dbReference type="Pfam" id="PF00128">
    <property type="entry name" value="Alpha-amylase"/>
    <property type="match status" value="1"/>
</dbReference>
<accession>A0A3D9LFN9</accession>
<dbReference type="InterPro" id="IPR045857">
    <property type="entry name" value="O16G_dom_2"/>
</dbReference>
<comment type="similarity">
    <text evidence="1">Belongs to the glycosyl hydrolase 13 family.</text>
</comment>